<dbReference type="RefSeq" id="WP_076369099.1">
    <property type="nucleotide sequence ID" value="NZ_FTMX01000005.1"/>
</dbReference>
<dbReference type="SUPFAM" id="SSF52467">
    <property type="entry name" value="DHS-like NAD/FAD-binding domain"/>
    <property type="match status" value="1"/>
</dbReference>
<dbReference type="Pfam" id="PF13289">
    <property type="entry name" value="SIR2_2"/>
    <property type="match status" value="1"/>
</dbReference>
<evidence type="ECO:0000313" key="2">
    <source>
        <dbReference type="Proteomes" id="UP000185829"/>
    </source>
</evidence>
<organism evidence="1 2">
    <name type="scientific">Peribacillus simplex</name>
    <dbReference type="NCBI Taxonomy" id="1478"/>
    <lineage>
        <taxon>Bacteria</taxon>
        <taxon>Bacillati</taxon>
        <taxon>Bacillota</taxon>
        <taxon>Bacilli</taxon>
        <taxon>Bacillales</taxon>
        <taxon>Bacillaceae</taxon>
        <taxon>Peribacillus</taxon>
    </lineage>
</organism>
<dbReference type="Gene3D" id="3.40.50.1220">
    <property type="entry name" value="TPP-binding domain"/>
    <property type="match status" value="1"/>
</dbReference>
<proteinExistence type="predicted"/>
<comment type="caution">
    <text evidence="1">The sequence shown here is derived from an EMBL/GenBank/DDBJ whole genome shotgun (WGS) entry which is preliminary data.</text>
</comment>
<gene>
    <name evidence="1" type="ORF">SAMN05878482_10532</name>
</gene>
<name>A0A9X8WLG9_9BACI</name>
<evidence type="ECO:0000313" key="1">
    <source>
        <dbReference type="EMBL" id="SIR68643.1"/>
    </source>
</evidence>
<dbReference type="InterPro" id="IPR029035">
    <property type="entry name" value="DHS-like_NAD/FAD-binding_dom"/>
</dbReference>
<dbReference type="EMBL" id="FTMX01000005">
    <property type="protein sequence ID" value="SIR68643.1"/>
    <property type="molecule type" value="Genomic_DNA"/>
</dbReference>
<reference evidence="1 2" key="1">
    <citation type="submission" date="2017-01" db="EMBL/GenBank/DDBJ databases">
        <authorList>
            <person name="Varghese N."/>
            <person name="Submissions S."/>
        </authorList>
    </citation>
    <scope>NUCLEOTIDE SEQUENCE [LARGE SCALE GENOMIC DNA]</scope>
    <source>
        <strain evidence="1 2">RUG2-6</strain>
    </source>
</reference>
<sequence length="830" mass="95491">MSERILNLNQAIYEIKEALSERNNPFYFIVGAGISYDSIPLAKDIIELCKNKIKQSNATFNLSENLSGAEEYSFWLEKAYPQPISRQRFFRTLIENKNITPANFRLAHLLAYSKLGNIVVTPNFDDFLARALNHFNVKHITCDHPDTAFKVNSESEDIQIVHVHGSYLSYDCCNLTPEIIARNKGSEITTNTMASLLERIGESISPLVIGYSGWENDVIMTSLRKRLQSRRLPYNLYWFCYSYNALNNLPQWLKEHNDIVFVIPEKNSVITKHDDHQDKNEHIIVDAPAKLVIQNEPTLSAHIVFDRLVNALDLPEPEITQDPINFLIKFIGGSSEKNESMDVFFLGHVIDRLKNLKRLEKENDGNDDQNVNLFKNIRGFARRSQYITAARLLQQLNYENFNHGTLLELLQVIFSIISNTDKEVDENYELTLSAFTYLEDIVQKVKIKDAKFNIAGLLVLAYDLKAGTYNELDDEENYLNTLDKLIDLANDVKDPKLQYPIAHAMYNRAISLKDVEVKHTLQIFNELIEKFDKIDNITPIILTTAYRLITIYINLNDFDHAHRICDYLVTNSDRLGEETEALGLFGRLRVLIEEGKVREACLTLETFESKFSVNEKEFIQELLLDAIELCTENSEDTDPQALLAINNKIIGLFRNSKSEKVQARVSDAYISRAFYYYQKGDSLTAADNFMMAFELGETLAGINLFYLIRKKEILPSISHYNMEELITPKLDEKDPFALINQALNLIQNDSENWQEADTLISQIGIGPIKTNEVKDWWHNLSISGDAEGDLVLAWLIRHNLINDPESLSLRDRLEKTKMWEVPEFMFNYAN</sequence>
<accession>A0A9X8WLG9</accession>
<protein>
    <submittedName>
        <fullName evidence="1">SIR2-like domain-containing protein</fullName>
    </submittedName>
</protein>
<dbReference type="Proteomes" id="UP000185829">
    <property type="component" value="Unassembled WGS sequence"/>
</dbReference>
<dbReference type="AlphaFoldDB" id="A0A9X8WLG9"/>